<dbReference type="KEGG" id="llp:GH975_04230"/>
<dbReference type="Pfam" id="PF12704">
    <property type="entry name" value="MacB_PCD"/>
    <property type="match status" value="1"/>
</dbReference>
<gene>
    <name evidence="11" type="ORF">GH975_04230</name>
</gene>
<dbReference type="OrthoDB" id="9808461at2"/>
<dbReference type="RefSeq" id="WP_153713326.1">
    <property type="nucleotide sequence ID" value="NZ_CP045871.1"/>
</dbReference>
<keyword evidence="3" id="KW-0813">Transport</keyword>
<dbReference type="GO" id="GO:0042953">
    <property type="term" value="P:lipoprotein transport"/>
    <property type="evidence" value="ECO:0007669"/>
    <property type="project" value="InterPro"/>
</dbReference>
<feature type="domain" description="ABC3 transporter permease C-terminal" evidence="9">
    <location>
        <begin position="271"/>
        <end position="404"/>
    </location>
</feature>
<sequence>MQISLPIAIGARYTRSKKGESFVSFISTVSTVGLALGVAVLIVVLSVMNGFDRELRTRILGMVPHGVLYASQPTSEWPALVAQARQAQGVVAAAPWIEGQGMLTQSGAAKPLLYYGIDPALESEVSILPDHMVQGSLDALNAGDYGIVLGAIMARQMGVTLGDPVTLLIPEASLTIAGVRPRLKRLTVVGVFEVGAELDANLAYVHWQDAAILKRQKGKADGVRVRFENLFDAPSQLQLLARQTDTRGRDWTRTHGNLFEAIALEKTLIGLLLAMIVAVAAFNIVATLVMTVNAKRADIAVLRVMGMGPGEVLLTFVVQGVFIGLIGIVSGTVLGLAVAFNVPAILAFIESTFGFTLFRADAYFISYLPSDPQWSDITTIVGGSFLLCLLSTLYPAWRASRTEPAEVIAGGH</sequence>
<name>A0A5Q2QC23_9GAMM</name>
<evidence type="ECO:0000256" key="1">
    <source>
        <dbReference type="ARBA" id="ARBA00004651"/>
    </source>
</evidence>
<keyword evidence="7 8" id="KW-0472">Membrane</keyword>
<reference evidence="11 12" key="1">
    <citation type="submission" date="2019-11" db="EMBL/GenBank/DDBJ databases">
        <authorList>
            <person name="Khan S.A."/>
            <person name="Jeon C.O."/>
            <person name="Chun B.H."/>
        </authorList>
    </citation>
    <scope>NUCLEOTIDE SEQUENCE [LARGE SCALE GENOMIC DNA]</scope>
    <source>
        <strain evidence="11 12">IMCC 1097</strain>
    </source>
</reference>
<dbReference type="NCBIfam" id="TIGR02212">
    <property type="entry name" value="lolCE"/>
    <property type="match status" value="1"/>
</dbReference>
<keyword evidence="4" id="KW-1003">Cell membrane</keyword>
<evidence type="ECO:0000313" key="12">
    <source>
        <dbReference type="Proteomes" id="UP000388235"/>
    </source>
</evidence>
<feature type="transmembrane region" description="Helical" evidence="8">
    <location>
        <begin position="312"/>
        <end position="338"/>
    </location>
</feature>
<evidence type="ECO:0000313" key="11">
    <source>
        <dbReference type="EMBL" id="QGG79822.1"/>
    </source>
</evidence>
<dbReference type="GO" id="GO:0098797">
    <property type="term" value="C:plasma membrane protein complex"/>
    <property type="evidence" value="ECO:0007669"/>
    <property type="project" value="TreeGrafter"/>
</dbReference>
<evidence type="ECO:0000256" key="2">
    <source>
        <dbReference type="ARBA" id="ARBA00005236"/>
    </source>
</evidence>
<evidence type="ECO:0000259" key="9">
    <source>
        <dbReference type="Pfam" id="PF02687"/>
    </source>
</evidence>
<proteinExistence type="inferred from homology"/>
<dbReference type="EMBL" id="CP045871">
    <property type="protein sequence ID" value="QGG79822.1"/>
    <property type="molecule type" value="Genomic_DNA"/>
</dbReference>
<evidence type="ECO:0000259" key="10">
    <source>
        <dbReference type="Pfam" id="PF12704"/>
    </source>
</evidence>
<feature type="transmembrane region" description="Helical" evidence="8">
    <location>
        <begin position="22"/>
        <end position="48"/>
    </location>
</feature>
<protein>
    <submittedName>
        <fullName evidence="11">Lipoprotein-releasing ABC transporter permease subunit</fullName>
    </submittedName>
</protein>
<keyword evidence="11" id="KW-0449">Lipoprotein</keyword>
<keyword evidence="5 8" id="KW-0812">Transmembrane</keyword>
<dbReference type="InterPro" id="IPR051447">
    <property type="entry name" value="Lipoprotein-release_system"/>
</dbReference>
<evidence type="ECO:0000256" key="5">
    <source>
        <dbReference type="ARBA" id="ARBA00022692"/>
    </source>
</evidence>
<comment type="subcellular location">
    <subcellularLocation>
        <location evidence="1">Cell membrane</location>
        <topology evidence="1">Multi-pass membrane protein</topology>
    </subcellularLocation>
</comment>
<accession>A0A5Q2QC23</accession>
<dbReference type="Proteomes" id="UP000388235">
    <property type="component" value="Chromosome"/>
</dbReference>
<evidence type="ECO:0000256" key="3">
    <source>
        <dbReference type="ARBA" id="ARBA00022448"/>
    </source>
</evidence>
<evidence type="ECO:0000256" key="4">
    <source>
        <dbReference type="ARBA" id="ARBA00022475"/>
    </source>
</evidence>
<dbReference type="PANTHER" id="PTHR30489">
    <property type="entry name" value="LIPOPROTEIN-RELEASING SYSTEM TRANSMEMBRANE PROTEIN LOLE"/>
    <property type="match status" value="1"/>
</dbReference>
<keyword evidence="12" id="KW-1185">Reference proteome</keyword>
<dbReference type="PANTHER" id="PTHR30489:SF0">
    <property type="entry name" value="LIPOPROTEIN-RELEASING SYSTEM TRANSMEMBRANE PROTEIN LOLE"/>
    <property type="match status" value="1"/>
</dbReference>
<evidence type="ECO:0000256" key="8">
    <source>
        <dbReference type="SAM" id="Phobius"/>
    </source>
</evidence>
<dbReference type="GO" id="GO:0044874">
    <property type="term" value="P:lipoprotein localization to outer membrane"/>
    <property type="evidence" value="ECO:0007669"/>
    <property type="project" value="TreeGrafter"/>
</dbReference>
<dbReference type="InterPro" id="IPR025857">
    <property type="entry name" value="MacB_PCD"/>
</dbReference>
<dbReference type="AlphaFoldDB" id="A0A5Q2QC23"/>
<dbReference type="InterPro" id="IPR011925">
    <property type="entry name" value="LolCE_TM"/>
</dbReference>
<organism evidence="11 12">
    <name type="scientific">Litorivicinus lipolyticus</name>
    <dbReference type="NCBI Taxonomy" id="418701"/>
    <lineage>
        <taxon>Bacteria</taxon>
        <taxon>Pseudomonadati</taxon>
        <taxon>Pseudomonadota</taxon>
        <taxon>Gammaproteobacteria</taxon>
        <taxon>Oceanospirillales</taxon>
        <taxon>Litorivicinaceae</taxon>
        <taxon>Litorivicinus</taxon>
    </lineage>
</organism>
<feature type="domain" description="MacB-like periplasmic core" evidence="10">
    <location>
        <begin position="28"/>
        <end position="225"/>
    </location>
</feature>
<evidence type="ECO:0000256" key="6">
    <source>
        <dbReference type="ARBA" id="ARBA00022989"/>
    </source>
</evidence>
<dbReference type="InterPro" id="IPR003838">
    <property type="entry name" value="ABC3_permease_C"/>
</dbReference>
<feature type="transmembrane region" description="Helical" evidence="8">
    <location>
        <begin position="268"/>
        <end position="292"/>
    </location>
</feature>
<keyword evidence="6 8" id="KW-1133">Transmembrane helix</keyword>
<comment type="similarity">
    <text evidence="2">Belongs to the ABC-4 integral membrane protein family. LolC/E subfamily.</text>
</comment>
<feature type="transmembrane region" description="Helical" evidence="8">
    <location>
        <begin position="345"/>
        <end position="365"/>
    </location>
</feature>
<evidence type="ECO:0000256" key="7">
    <source>
        <dbReference type="ARBA" id="ARBA00023136"/>
    </source>
</evidence>
<dbReference type="Pfam" id="PF02687">
    <property type="entry name" value="FtsX"/>
    <property type="match status" value="1"/>
</dbReference>